<protein>
    <recommendedName>
        <fullName evidence="3">SH3 domain-containing protein</fullName>
    </recommendedName>
</protein>
<accession>A0A8J2P9N7</accession>
<dbReference type="OrthoDB" id="79452at2759"/>
<dbReference type="PROSITE" id="PS50002">
    <property type="entry name" value="SH3"/>
    <property type="match status" value="1"/>
</dbReference>
<evidence type="ECO:0000256" key="1">
    <source>
        <dbReference type="ARBA" id="ARBA00022443"/>
    </source>
</evidence>
<dbReference type="Pfam" id="PF00018">
    <property type="entry name" value="SH3_1"/>
    <property type="match status" value="1"/>
</dbReference>
<dbReference type="Proteomes" id="UP000708208">
    <property type="component" value="Unassembled WGS sequence"/>
</dbReference>
<dbReference type="AlphaFoldDB" id="A0A8J2P9N7"/>
<feature type="domain" description="SH3" evidence="3">
    <location>
        <begin position="16"/>
        <end position="78"/>
    </location>
</feature>
<dbReference type="SMART" id="SM00326">
    <property type="entry name" value="SH3"/>
    <property type="match status" value="1"/>
</dbReference>
<name>A0A8J2P9N7_9HEXA</name>
<evidence type="ECO:0000259" key="3">
    <source>
        <dbReference type="PROSITE" id="PS50002"/>
    </source>
</evidence>
<gene>
    <name evidence="4" type="ORF">AFUS01_LOCUS25373</name>
</gene>
<sequence length="222" mass="24841">MSKANGSTKTRAPFLDKTHQVIVNFNYVYTHKSKKIEITKGEVLQLLQKTNEHWWKCLRLGQPKSFYVPATYVSVLESQHSDSASTDDDLENDETQCDMKNDKLSQGMGRQPMMENVIKDNLMKEEDNQSLSSIPSNVVTFSNEQLASGSFSNNHSSSSVHIDKASSCGSISNLKKAPYWSSSLEELAKQIVFPGQSSIYFNNPSFKPDSGSNFKVTEVIIL</sequence>
<comment type="caution">
    <text evidence="4">The sequence shown here is derived from an EMBL/GenBank/DDBJ whole genome shotgun (WGS) entry which is preliminary data.</text>
</comment>
<organism evidence="4 5">
    <name type="scientific">Allacma fusca</name>
    <dbReference type="NCBI Taxonomy" id="39272"/>
    <lineage>
        <taxon>Eukaryota</taxon>
        <taxon>Metazoa</taxon>
        <taxon>Ecdysozoa</taxon>
        <taxon>Arthropoda</taxon>
        <taxon>Hexapoda</taxon>
        <taxon>Collembola</taxon>
        <taxon>Symphypleona</taxon>
        <taxon>Sminthuridae</taxon>
        <taxon>Allacma</taxon>
    </lineage>
</organism>
<proteinExistence type="predicted"/>
<evidence type="ECO:0000313" key="4">
    <source>
        <dbReference type="EMBL" id="CAG7786823.1"/>
    </source>
</evidence>
<keyword evidence="5" id="KW-1185">Reference proteome</keyword>
<dbReference type="InterPro" id="IPR001452">
    <property type="entry name" value="SH3_domain"/>
</dbReference>
<reference evidence="4" key="1">
    <citation type="submission" date="2021-06" db="EMBL/GenBank/DDBJ databases">
        <authorList>
            <person name="Hodson N. C."/>
            <person name="Mongue J. A."/>
            <person name="Jaron S. K."/>
        </authorList>
    </citation>
    <scope>NUCLEOTIDE SEQUENCE</scope>
</reference>
<evidence type="ECO:0000256" key="2">
    <source>
        <dbReference type="PROSITE-ProRule" id="PRU00192"/>
    </source>
</evidence>
<evidence type="ECO:0000313" key="5">
    <source>
        <dbReference type="Proteomes" id="UP000708208"/>
    </source>
</evidence>
<dbReference type="EMBL" id="CAJVCH010327129">
    <property type="protein sequence ID" value="CAG7786823.1"/>
    <property type="molecule type" value="Genomic_DNA"/>
</dbReference>
<keyword evidence="1 2" id="KW-0728">SH3 domain</keyword>